<dbReference type="Gene3D" id="3.40.50.300">
    <property type="entry name" value="P-loop containing nucleotide triphosphate hydrolases"/>
    <property type="match status" value="2"/>
</dbReference>
<feature type="domain" description="ABC transporter" evidence="5">
    <location>
        <begin position="9"/>
        <end position="244"/>
    </location>
</feature>
<evidence type="ECO:0000313" key="7">
    <source>
        <dbReference type="Proteomes" id="UP000677082"/>
    </source>
</evidence>
<dbReference type="Proteomes" id="UP000677082">
    <property type="component" value="Unassembled WGS sequence"/>
</dbReference>
<dbReference type="PROSITE" id="PS50893">
    <property type="entry name" value="ABC_TRANSPORTER_2"/>
    <property type="match status" value="2"/>
</dbReference>
<proteinExistence type="predicted"/>
<dbReference type="CDD" id="cd03215">
    <property type="entry name" value="ABC_Carb_Monos_II"/>
    <property type="match status" value="1"/>
</dbReference>
<dbReference type="InterPro" id="IPR050107">
    <property type="entry name" value="ABC_carbohydrate_import_ATPase"/>
</dbReference>
<gene>
    <name evidence="6" type="ORF">Ato02nite_016860</name>
</gene>
<keyword evidence="4" id="KW-0067">ATP-binding</keyword>
<evidence type="ECO:0000256" key="4">
    <source>
        <dbReference type="ARBA" id="ARBA00022840"/>
    </source>
</evidence>
<reference evidence="6 7" key="1">
    <citation type="submission" date="2021-03" db="EMBL/GenBank/DDBJ databases">
        <title>Whole genome shotgun sequence of Actinoplanes toevensis NBRC 105298.</title>
        <authorList>
            <person name="Komaki H."/>
            <person name="Tamura T."/>
        </authorList>
    </citation>
    <scope>NUCLEOTIDE SEQUENCE [LARGE SCALE GENOMIC DNA]</scope>
    <source>
        <strain evidence="6 7">NBRC 105298</strain>
    </source>
</reference>
<keyword evidence="3" id="KW-0547">Nucleotide-binding</keyword>
<dbReference type="CDD" id="cd03216">
    <property type="entry name" value="ABC_Carb_Monos_I"/>
    <property type="match status" value="1"/>
</dbReference>
<keyword evidence="2" id="KW-0677">Repeat</keyword>
<evidence type="ECO:0000256" key="1">
    <source>
        <dbReference type="ARBA" id="ARBA00022448"/>
    </source>
</evidence>
<comment type="caution">
    <text evidence="6">The sequence shown here is derived from an EMBL/GenBank/DDBJ whole genome shotgun (WGS) entry which is preliminary data.</text>
</comment>
<feature type="domain" description="ABC transporter" evidence="5">
    <location>
        <begin position="248"/>
        <end position="501"/>
    </location>
</feature>
<evidence type="ECO:0000313" key="6">
    <source>
        <dbReference type="EMBL" id="GIM89893.1"/>
    </source>
</evidence>
<dbReference type="InterPro" id="IPR003439">
    <property type="entry name" value="ABC_transporter-like_ATP-bd"/>
</dbReference>
<dbReference type="SMART" id="SM00382">
    <property type="entry name" value="AAA"/>
    <property type="match status" value="2"/>
</dbReference>
<organism evidence="6 7">
    <name type="scientific">Paractinoplanes toevensis</name>
    <dbReference type="NCBI Taxonomy" id="571911"/>
    <lineage>
        <taxon>Bacteria</taxon>
        <taxon>Bacillati</taxon>
        <taxon>Actinomycetota</taxon>
        <taxon>Actinomycetes</taxon>
        <taxon>Micromonosporales</taxon>
        <taxon>Micromonosporaceae</taxon>
        <taxon>Paractinoplanes</taxon>
    </lineage>
</organism>
<dbReference type="Pfam" id="PF00005">
    <property type="entry name" value="ABC_tran"/>
    <property type="match status" value="2"/>
</dbReference>
<dbReference type="GO" id="GO:0005524">
    <property type="term" value="F:ATP binding"/>
    <property type="evidence" value="ECO:0007669"/>
    <property type="project" value="UniProtKB-KW"/>
</dbReference>
<dbReference type="InterPro" id="IPR003593">
    <property type="entry name" value="AAA+_ATPase"/>
</dbReference>
<name>A0A919T6Q8_9ACTN</name>
<evidence type="ECO:0000256" key="3">
    <source>
        <dbReference type="ARBA" id="ARBA00022741"/>
    </source>
</evidence>
<keyword evidence="1" id="KW-0813">Transport</keyword>
<dbReference type="AlphaFoldDB" id="A0A919T6Q8"/>
<dbReference type="GO" id="GO:0016887">
    <property type="term" value="F:ATP hydrolysis activity"/>
    <property type="evidence" value="ECO:0007669"/>
    <property type="project" value="InterPro"/>
</dbReference>
<dbReference type="InterPro" id="IPR027417">
    <property type="entry name" value="P-loop_NTPase"/>
</dbReference>
<dbReference type="PROSITE" id="PS00211">
    <property type="entry name" value="ABC_TRANSPORTER_1"/>
    <property type="match status" value="1"/>
</dbReference>
<dbReference type="EMBL" id="BOQN01000021">
    <property type="protein sequence ID" value="GIM89893.1"/>
    <property type="molecule type" value="Genomic_DNA"/>
</dbReference>
<keyword evidence="7" id="KW-1185">Reference proteome</keyword>
<accession>A0A919T6Q8</accession>
<dbReference type="SUPFAM" id="SSF52540">
    <property type="entry name" value="P-loop containing nucleoside triphosphate hydrolases"/>
    <property type="match status" value="2"/>
</dbReference>
<evidence type="ECO:0000259" key="5">
    <source>
        <dbReference type="PROSITE" id="PS50893"/>
    </source>
</evidence>
<protein>
    <submittedName>
        <fullName evidence="6">Ribose ABC transporter</fullName>
    </submittedName>
</protein>
<dbReference type="PANTHER" id="PTHR43790:SF9">
    <property type="entry name" value="GALACTOFURANOSE TRANSPORTER ATP-BINDING PROTEIN YTFR"/>
    <property type="match status" value="1"/>
</dbReference>
<dbReference type="InterPro" id="IPR017871">
    <property type="entry name" value="ABC_transporter-like_CS"/>
</dbReference>
<evidence type="ECO:0000256" key="2">
    <source>
        <dbReference type="ARBA" id="ARBA00022737"/>
    </source>
</evidence>
<sequence length="508" mass="53622">MSATGEELVRVDDLTKSFGSTRAVHGASFGIAAGEIHALCGHNGAGKSTVVKMLSGQETPDAGAIRIGGDRLDLHSRQVAQRSGVALVDQELSVVASLTVAENLMLGDLRAGWLNRRRAAGPRLRALLDNVGLGHVDLDQPLSELGIGERQLVEIARALGQDARLLILDEPTATLSDVESEYVYAAVRAVAATGRAILFVSHRLGEVLGLCDRVTVMRDGAVVATTAVAGLTIDSLIVQMLGEAPHRLRKRTGREAEGPAEVLNVSGLSVAGRVDDFSIGLRPGRVYALAGQLGSGASEVLRAIAGLVPAATGDIEVDGVTVRPGHPIAATRAGIAFVSNDRKSEGLFLDKPISWNLLATRLPAVTRWGVIDRQRWSTALTRLVGLCGLDGKRSADSVRSLSGGNQQKVFVGRGLGRSDVRVLLLDDPTRGVDVGGRAAIHVLLRDAADRGMTVLFSSTELEELLDLADVVITMHKGVVVRRHDGDVAGPVLLREMTHGAATPAEERR</sequence>
<dbReference type="RefSeq" id="WP_213005852.1">
    <property type="nucleotide sequence ID" value="NZ_BOQN01000021.1"/>
</dbReference>
<dbReference type="PANTHER" id="PTHR43790">
    <property type="entry name" value="CARBOHYDRATE TRANSPORT ATP-BINDING PROTEIN MG119-RELATED"/>
    <property type="match status" value="1"/>
</dbReference>